<dbReference type="EMBL" id="PYOP01000003">
    <property type="protein sequence ID" value="PSW99282.1"/>
    <property type="molecule type" value="Genomic_DNA"/>
</dbReference>
<dbReference type="GO" id="GO:0005524">
    <property type="term" value="F:ATP binding"/>
    <property type="evidence" value="ECO:0007669"/>
    <property type="project" value="UniProtKB-KW"/>
</dbReference>
<dbReference type="RefSeq" id="WP_045036461.1">
    <property type="nucleotide sequence ID" value="NZ_CAMQYU010000083.1"/>
</dbReference>
<dbReference type="InterPro" id="IPR045343">
    <property type="entry name" value="VpsR"/>
</dbReference>
<feature type="domain" description="Sigma-54 factor interaction" evidence="5">
    <location>
        <begin position="146"/>
        <end position="364"/>
    </location>
</feature>
<keyword evidence="2" id="KW-0067">ATP-binding</keyword>
<protein>
    <submittedName>
        <fullName evidence="6">Sigma-54-dependent Fis family transcriptional regulator</fullName>
    </submittedName>
</protein>
<dbReference type="InterPro" id="IPR025944">
    <property type="entry name" value="Sigma_54_int_dom_CS"/>
</dbReference>
<evidence type="ECO:0000259" key="5">
    <source>
        <dbReference type="PROSITE" id="PS50045"/>
    </source>
</evidence>
<accession>A0A0D8PY08</accession>
<gene>
    <name evidence="6" type="ORF">C9I88_00905</name>
    <name evidence="7" type="ORF">C9J52_02675</name>
</gene>
<dbReference type="Gene3D" id="1.10.8.60">
    <property type="match status" value="1"/>
</dbReference>
<dbReference type="Pfam" id="PF25601">
    <property type="entry name" value="AAA_lid_14"/>
    <property type="match status" value="1"/>
</dbReference>
<dbReference type="PANTHER" id="PTHR32071">
    <property type="entry name" value="TRANSCRIPTIONAL REGULATORY PROTEIN"/>
    <property type="match status" value="1"/>
</dbReference>
<dbReference type="EMBL" id="PYLW01000001">
    <property type="protein sequence ID" value="PSV99751.1"/>
    <property type="molecule type" value="Genomic_DNA"/>
</dbReference>
<dbReference type="SMART" id="SM00382">
    <property type="entry name" value="AAA"/>
    <property type="match status" value="1"/>
</dbReference>
<name>A0A0D8PY08_9GAMM</name>
<dbReference type="InterPro" id="IPR027417">
    <property type="entry name" value="P-loop_NTPase"/>
</dbReference>
<dbReference type="Gene3D" id="1.10.10.60">
    <property type="entry name" value="Homeodomain-like"/>
    <property type="match status" value="1"/>
</dbReference>
<evidence type="ECO:0000313" key="9">
    <source>
        <dbReference type="Proteomes" id="UP000241954"/>
    </source>
</evidence>
<dbReference type="SUPFAM" id="SSF52172">
    <property type="entry name" value="CheY-like"/>
    <property type="match status" value="1"/>
</dbReference>
<keyword evidence="8" id="KW-1185">Reference proteome</keyword>
<dbReference type="PROSITE" id="PS50045">
    <property type="entry name" value="SIGMA54_INTERACT_4"/>
    <property type="match status" value="1"/>
</dbReference>
<comment type="caution">
    <text evidence="6">The sequence shown here is derived from an EMBL/GenBank/DDBJ whole genome shotgun (WGS) entry which is preliminary data.</text>
</comment>
<dbReference type="InterPro" id="IPR002197">
    <property type="entry name" value="HTH_Fis"/>
</dbReference>
<reference evidence="6 9" key="1">
    <citation type="submission" date="2018-01" db="EMBL/GenBank/DDBJ databases">
        <title>Whole genome sequencing of Histamine producing bacteria.</title>
        <authorList>
            <person name="Butler K."/>
        </authorList>
    </citation>
    <scope>NUCLEOTIDE SEQUENCE [LARGE SCALE GENOMIC DNA]</scope>
    <source>
        <strain evidence="7 8">ATCC 51761</strain>
        <strain evidence="6 9">NCIMB 13481</strain>
    </source>
</reference>
<dbReference type="GO" id="GO:0006355">
    <property type="term" value="P:regulation of DNA-templated transcription"/>
    <property type="evidence" value="ECO:0007669"/>
    <property type="project" value="InterPro"/>
</dbReference>
<dbReference type="AlphaFoldDB" id="A0A0D8PY08"/>
<evidence type="ECO:0000256" key="1">
    <source>
        <dbReference type="ARBA" id="ARBA00022741"/>
    </source>
</evidence>
<dbReference type="OrthoDB" id="9804019at2"/>
<dbReference type="InterPro" id="IPR058031">
    <property type="entry name" value="AAA_lid_NorR"/>
</dbReference>
<keyword evidence="4" id="KW-0804">Transcription</keyword>
<dbReference type="Proteomes" id="UP000241954">
    <property type="component" value="Unassembled WGS sequence"/>
</dbReference>
<dbReference type="GeneID" id="93546846"/>
<evidence type="ECO:0000313" key="7">
    <source>
        <dbReference type="EMBL" id="PSW99282.1"/>
    </source>
</evidence>
<dbReference type="InterPro" id="IPR011006">
    <property type="entry name" value="CheY-like_superfamily"/>
</dbReference>
<dbReference type="InterPro" id="IPR009057">
    <property type="entry name" value="Homeodomain-like_sf"/>
</dbReference>
<keyword evidence="1" id="KW-0547">Nucleotide-binding</keyword>
<dbReference type="PANTHER" id="PTHR32071:SF120">
    <property type="entry name" value="TRANSCRIPTIONAL REGULATOR-RELATED"/>
    <property type="match status" value="1"/>
</dbReference>
<evidence type="ECO:0000313" key="6">
    <source>
        <dbReference type="EMBL" id="PSV99751.1"/>
    </source>
</evidence>
<dbReference type="InterPro" id="IPR003593">
    <property type="entry name" value="AAA+_ATPase"/>
</dbReference>
<dbReference type="Pfam" id="PF14532">
    <property type="entry name" value="Sigma54_activ_2"/>
    <property type="match status" value="1"/>
</dbReference>
<evidence type="ECO:0000256" key="4">
    <source>
        <dbReference type="ARBA" id="ARBA00023163"/>
    </source>
</evidence>
<dbReference type="SUPFAM" id="SSF46689">
    <property type="entry name" value="Homeodomain-like"/>
    <property type="match status" value="1"/>
</dbReference>
<dbReference type="SUPFAM" id="SSF52540">
    <property type="entry name" value="P-loop containing nucleoside triphosphate hydrolases"/>
    <property type="match status" value="1"/>
</dbReference>
<sequence length="448" mass="51027">MVAVNDKKKSNGRLVAMGCTYEPWIALLEQAGWKTHCCYDLRTADAILEEYSPCVCIVDLSNNDFSLNSISQRANKTKHVKWIAIIKKEQLRIDSICQFINNFCIDFFSTPIPSSQLLDTAGHQLGMLEIESTSSVEVNHQCEIGLFGESKSIKHLRDMVKRVSITDVNVLLSGEQGVGKELIAKTIHNLSKRRNDDITVINCSSLSEGDHRVRFLEPIQDIDYSDVIKNGTVLLNSVEELSKPLQLKLLNYLQQPENGKLNDQEYFDVRVITSSSINLEHAVKNEIFNEELYYRLNVFNVAVPTLRERGADIILLAEHYLQQFAKEYSTRAMHYSEDAKQLLLRYNWPGNVRELINQVKRVSLLNDGNEVSLEHFDLPKKSSNKQSLRTIKDEAEKGVLVTMLETHKGQVASAAKDLGVSRATMYRLLNKHNIIPDVRYYNSNYMAE</sequence>
<dbReference type="Gene3D" id="3.40.50.300">
    <property type="entry name" value="P-loop containing nucleotide triphosphate hydrolases"/>
    <property type="match status" value="1"/>
</dbReference>
<evidence type="ECO:0000256" key="3">
    <source>
        <dbReference type="ARBA" id="ARBA00023015"/>
    </source>
</evidence>
<dbReference type="CDD" id="cd00009">
    <property type="entry name" value="AAA"/>
    <property type="match status" value="1"/>
</dbReference>
<evidence type="ECO:0000256" key="2">
    <source>
        <dbReference type="ARBA" id="ARBA00022840"/>
    </source>
</evidence>
<dbReference type="PROSITE" id="PS00688">
    <property type="entry name" value="SIGMA54_INTERACT_3"/>
    <property type="match status" value="1"/>
</dbReference>
<dbReference type="Pfam" id="PF02954">
    <property type="entry name" value="HTH_8"/>
    <property type="match status" value="1"/>
</dbReference>
<evidence type="ECO:0000313" key="8">
    <source>
        <dbReference type="Proteomes" id="UP000241190"/>
    </source>
</evidence>
<keyword evidence="3" id="KW-0805">Transcription regulation</keyword>
<proteinExistence type="predicted"/>
<dbReference type="Proteomes" id="UP000241190">
    <property type="component" value="Unassembled WGS sequence"/>
</dbReference>
<organism evidence="6 9">
    <name type="scientific">Photobacterium iliopiscarium</name>
    <dbReference type="NCBI Taxonomy" id="56192"/>
    <lineage>
        <taxon>Bacteria</taxon>
        <taxon>Pseudomonadati</taxon>
        <taxon>Pseudomonadota</taxon>
        <taxon>Gammaproteobacteria</taxon>
        <taxon>Vibrionales</taxon>
        <taxon>Vibrionaceae</taxon>
        <taxon>Photobacterium</taxon>
    </lineage>
</organism>
<dbReference type="InterPro" id="IPR002078">
    <property type="entry name" value="Sigma_54_int"/>
</dbReference>
<dbReference type="GO" id="GO:0043565">
    <property type="term" value="F:sequence-specific DNA binding"/>
    <property type="evidence" value="ECO:0007669"/>
    <property type="project" value="InterPro"/>
</dbReference>
<dbReference type="Pfam" id="PF20161">
    <property type="entry name" value="VpsR"/>
    <property type="match status" value="1"/>
</dbReference>